<dbReference type="AlphaFoldDB" id="A0AA39SHX0"/>
<comment type="caution">
    <text evidence="2">The sequence shown here is derived from an EMBL/GenBank/DDBJ whole genome shotgun (WGS) entry which is preliminary data.</text>
</comment>
<evidence type="ECO:0000313" key="3">
    <source>
        <dbReference type="Proteomes" id="UP001168877"/>
    </source>
</evidence>
<name>A0AA39SHX0_ACESA</name>
<dbReference type="InterPro" id="IPR053151">
    <property type="entry name" value="RNase_H-like"/>
</dbReference>
<dbReference type="EMBL" id="JAUESC010000381">
    <property type="protein sequence ID" value="KAK0590390.1"/>
    <property type="molecule type" value="Genomic_DNA"/>
</dbReference>
<sequence length="133" mass="14741">MIKFRIAWWFKHHGKDTSDPVTLLLLNIKDCCKDSKRAAAPKLESWIPPDLDHLKFNVDGAARGSPGPAGIGGVLRNLKGKVLCSFSSFQGHQYADYVEIVAILRACQLCASGPVSKQNISPLFHIQALWWRG</sequence>
<evidence type="ECO:0000259" key="1">
    <source>
        <dbReference type="Pfam" id="PF13456"/>
    </source>
</evidence>
<protein>
    <recommendedName>
        <fullName evidence="1">RNase H type-1 domain-containing protein</fullName>
    </recommendedName>
</protein>
<gene>
    <name evidence="2" type="ORF">LWI29_026415</name>
</gene>
<dbReference type="InterPro" id="IPR002156">
    <property type="entry name" value="RNaseH_domain"/>
</dbReference>
<reference evidence="2" key="1">
    <citation type="journal article" date="2022" name="Plant J.">
        <title>Strategies of tolerance reflected in two North American maple genomes.</title>
        <authorList>
            <person name="McEvoy S.L."/>
            <person name="Sezen U.U."/>
            <person name="Trouern-Trend A."/>
            <person name="McMahon S.M."/>
            <person name="Schaberg P.G."/>
            <person name="Yang J."/>
            <person name="Wegrzyn J.L."/>
            <person name="Swenson N.G."/>
        </authorList>
    </citation>
    <scope>NUCLEOTIDE SEQUENCE</scope>
    <source>
        <strain evidence="2">NS2018</strain>
    </source>
</reference>
<dbReference type="GO" id="GO:0004523">
    <property type="term" value="F:RNA-DNA hybrid ribonuclease activity"/>
    <property type="evidence" value="ECO:0007669"/>
    <property type="project" value="InterPro"/>
</dbReference>
<dbReference type="Gene3D" id="3.30.420.10">
    <property type="entry name" value="Ribonuclease H-like superfamily/Ribonuclease H"/>
    <property type="match status" value="1"/>
</dbReference>
<dbReference type="PANTHER" id="PTHR47723">
    <property type="entry name" value="OS05G0353850 PROTEIN"/>
    <property type="match status" value="1"/>
</dbReference>
<reference evidence="2" key="2">
    <citation type="submission" date="2023-06" db="EMBL/GenBank/DDBJ databases">
        <authorList>
            <person name="Swenson N.G."/>
            <person name="Wegrzyn J.L."/>
            <person name="Mcevoy S.L."/>
        </authorList>
    </citation>
    <scope>NUCLEOTIDE SEQUENCE</scope>
    <source>
        <strain evidence="2">NS2018</strain>
        <tissue evidence="2">Leaf</tissue>
    </source>
</reference>
<dbReference type="CDD" id="cd06222">
    <property type="entry name" value="RNase_H_like"/>
    <property type="match status" value="1"/>
</dbReference>
<accession>A0AA39SHX0</accession>
<feature type="domain" description="RNase H type-1" evidence="1">
    <location>
        <begin position="57"/>
        <end position="112"/>
    </location>
</feature>
<dbReference type="Pfam" id="PF13456">
    <property type="entry name" value="RVT_3"/>
    <property type="match status" value="1"/>
</dbReference>
<proteinExistence type="predicted"/>
<dbReference type="InterPro" id="IPR012337">
    <property type="entry name" value="RNaseH-like_sf"/>
</dbReference>
<dbReference type="InterPro" id="IPR036397">
    <property type="entry name" value="RNaseH_sf"/>
</dbReference>
<evidence type="ECO:0000313" key="2">
    <source>
        <dbReference type="EMBL" id="KAK0590390.1"/>
    </source>
</evidence>
<dbReference type="SUPFAM" id="SSF53098">
    <property type="entry name" value="Ribonuclease H-like"/>
    <property type="match status" value="1"/>
</dbReference>
<keyword evidence="3" id="KW-1185">Reference proteome</keyword>
<dbReference type="Proteomes" id="UP001168877">
    <property type="component" value="Unassembled WGS sequence"/>
</dbReference>
<dbReference type="InterPro" id="IPR044730">
    <property type="entry name" value="RNase_H-like_dom_plant"/>
</dbReference>
<organism evidence="2 3">
    <name type="scientific">Acer saccharum</name>
    <name type="common">Sugar maple</name>
    <dbReference type="NCBI Taxonomy" id="4024"/>
    <lineage>
        <taxon>Eukaryota</taxon>
        <taxon>Viridiplantae</taxon>
        <taxon>Streptophyta</taxon>
        <taxon>Embryophyta</taxon>
        <taxon>Tracheophyta</taxon>
        <taxon>Spermatophyta</taxon>
        <taxon>Magnoliopsida</taxon>
        <taxon>eudicotyledons</taxon>
        <taxon>Gunneridae</taxon>
        <taxon>Pentapetalae</taxon>
        <taxon>rosids</taxon>
        <taxon>malvids</taxon>
        <taxon>Sapindales</taxon>
        <taxon>Sapindaceae</taxon>
        <taxon>Hippocastanoideae</taxon>
        <taxon>Acereae</taxon>
        <taxon>Acer</taxon>
    </lineage>
</organism>
<dbReference type="PANTHER" id="PTHR47723:SF19">
    <property type="entry name" value="POLYNUCLEOTIDYL TRANSFERASE, RIBONUCLEASE H-LIKE SUPERFAMILY PROTEIN"/>
    <property type="match status" value="1"/>
</dbReference>
<dbReference type="GO" id="GO:0003676">
    <property type="term" value="F:nucleic acid binding"/>
    <property type="evidence" value="ECO:0007669"/>
    <property type="project" value="InterPro"/>
</dbReference>